<protein>
    <submittedName>
        <fullName evidence="1">Uncharacterized protein</fullName>
    </submittedName>
</protein>
<accession>A0A1G9N5E3</accession>
<proteinExistence type="predicted"/>
<sequence>MSRIVIFLVLFTSLAGLSSERVAAQFLHRSATFSLGSPHLEPEAPALVAGLPDGELVALAKVEGGVVGSSSYRLECYGSSLQLMWATDLQLSGQEEVHRLFFNHKEVVLLLSEHDLPNHKARLKAIGFEPLYGQIAWRKELVQAAVGAWANPTAFVRESFEELCAASGQPDFTTPVTYQFTTLFSPDQHLMLTGLFDYSQPELRFVGTLFDRKLAPLRQVELPVAPGLTHHELALNDEGDMFMANADSKGALWVMHFPADGTAADSMQLAASSEERNDFRIHLDEARTLQVAAVNRHRHQLTGITLARFNFETREIQENVVALSDEMKRDAGTKDWRHVELVEWKHEADGDSYLMLEKRFVEGPGLSYEGLGIRRPDRVAPGKLQALAEGVLVIAVDQTGRSHWQRFIAKIQQSCAADGLNTLSFVSDVSTTETVRLLFAEAEEGAFAHVRLWELDKVYGDVARETRLFGEGKMALLRRYVYFAPDGSFVIGVRKGAVGESSQLLKYREMIAADRER</sequence>
<keyword evidence="2" id="KW-1185">Reference proteome</keyword>
<name>A0A1G9N5E3_9BACT</name>
<evidence type="ECO:0000313" key="2">
    <source>
        <dbReference type="Proteomes" id="UP000198510"/>
    </source>
</evidence>
<reference evidence="1 2" key="1">
    <citation type="submission" date="2016-10" db="EMBL/GenBank/DDBJ databases">
        <authorList>
            <person name="de Groot N.N."/>
        </authorList>
    </citation>
    <scope>NUCLEOTIDE SEQUENCE [LARGE SCALE GENOMIC DNA]</scope>
    <source>
        <strain evidence="1 2">DSM 25186</strain>
    </source>
</reference>
<dbReference type="Proteomes" id="UP000198510">
    <property type="component" value="Unassembled WGS sequence"/>
</dbReference>
<organism evidence="1 2">
    <name type="scientific">Catalinimonas alkaloidigena</name>
    <dbReference type="NCBI Taxonomy" id="1075417"/>
    <lineage>
        <taxon>Bacteria</taxon>
        <taxon>Pseudomonadati</taxon>
        <taxon>Bacteroidota</taxon>
        <taxon>Cytophagia</taxon>
        <taxon>Cytophagales</taxon>
        <taxon>Catalimonadaceae</taxon>
        <taxon>Catalinimonas</taxon>
    </lineage>
</organism>
<dbReference type="STRING" id="1075417.SAMN05421823_108180"/>
<gene>
    <name evidence="1" type="ORF">SAMN05421823_108180</name>
</gene>
<dbReference type="RefSeq" id="WP_089685132.1">
    <property type="nucleotide sequence ID" value="NZ_FNFO01000008.1"/>
</dbReference>
<dbReference type="AlphaFoldDB" id="A0A1G9N5E3"/>
<dbReference type="EMBL" id="FNFO01000008">
    <property type="protein sequence ID" value="SDL81521.1"/>
    <property type="molecule type" value="Genomic_DNA"/>
</dbReference>
<evidence type="ECO:0000313" key="1">
    <source>
        <dbReference type="EMBL" id="SDL81521.1"/>
    </source>
</evidence>